<evidence type="ECO:0000256" key="8">
    <source>
        <dbReference type="ARBA" id="ARBA00022857"/>
    </source>
</evidence>
<evidence type="ECO:0000256" key="9">
    <source>
        <dbReference type="ARBA" id="ARBA00022860"/>
    </source>
</evidence>
<feature type="domain" description="FAD-binding FR-type" evidence="15">
    <location>
        <begin position="680"/>
        <end position="928"/>
    </location>
</feature>
<evidence type="ECO:0000256" key="6">
    <source>
        <dbReference type="ARBA" id="ARBA00022723"/>
    </source>
</evidence>
<dbReference type="InterPro" id="IPR017938">
    <property type="entry name" value="Riboflavin_synthase-like_b-brl"/>
</dbReference>
<evidence type="ECO:0000313" key="17">
    <source>
        <dbReference type="Proteomes" id="UP000594262"/>
    </source>
</evidence>
<accession>A0A7M5UAZ7</accession>
<keyword evidence="3 12" id="KW-0349">Heme</keyword>
<dbReference type="InterPro" id="IPR044940">
    <property type="entry name" value="NOS_dom_2"/>
</dbReference>
<evidence type="ECO:0000256" key="7">
    <source>
        <dbReference type="ARBA" id="ARBA00022827"/>
    </source>
</evidence>
<dbReference type="Gene3D" id="3.90.1230.10">
    <property type="entry name" value="Nitric Oxide Synthase, Chain A, domain 3"/>
    <property type="match status" value="1"/>
</dbReference>
<dbReference type="GO" id="GO:0046872">
    <property type="term" value="F:metal ion binding"/>
    <property type="evidence" value="ECO:0007669"/>
    <property type="project" value="UniProtKB-KW"/>
</dbReference>
<dbReference type="InterPro" id="IPR012144">
    <property type="entry name" value="NOS_euk"/>
</dbReference>
<dbReference type="Pfam" id="PF00175">
    <property type="entry name" value="NAD_binding_1"/>
    <property type="match status" value="1"/>
</dbReference>
<dbReference type="PANTHER" id="PTHR43410:SF1">
    <property type="entry name" value="NITRIC OXIDE SYNTHASE"/>
    <property type="match status" value="1"/>
</dbReference>
<evidence type="ECO:0000259" key="15">
    <source>
        <dbReference type="PROSITE" id="PS51384"/>
    </source>
</evidence>
<dbReference type="Gene3D" id="3.90.440.10">
    <property type="entry name" value="Nitric Oxide Synthase,Heme Domain,Chain A domain 2"/>
    <property type="match status" value="1"/>
</dbReference>
<dbReference type="GeneID" id="136812400"/>
<dbReference type="InterPro" id="IPR039261">
    <property type="entry name" value="FNR_nucleotide-bd"/>
</dbReference>
<comment type="cofactor">
    <cofactor evidence="12">
        <name>FAD</name>
        <dbReference type="ChEBI" id="CHEBI:57692"/>
    </cofactor>
    <text evidence="12">Binds 1 FAD.</text>
</comment>
<organism evidence="16 17">
    <name type="scientific">Clytia hemisphaerica</name>
    <dbReference type="NCBI Taxonomy" id="252671"/>
    <lineage>
        <taxon>Eukaryota</taxon>
        <taxon>Metazoa</taxon>
        <taxon>Cnidaria</taxon>
        <taxon>Hydrozoa</taxon>
        <taxon>Hydroidolina</taxon>
        <taxon>Leptothecata</taxon>
        <taxon>Obeliida</taxon>
        <taxon>Clytiidae</taxon>
        <taxon>Clytia</taxon>
    </lineage>
</organism>
<protein>
    <recommendedName>
        <fullName evidence="12">Nitric oxide synthase</fullName>
        <ecNumber evidence="12">1.14.13.39</ecNumber>
    </recommendedName>
</protein>
<dbReference type="GO" id="GO:0050660">
    <property type="term" value="F:flavin adenine dinucleotide binding"/>
    <property type="evidence" value="ECO:0007669"/>
    <property type="project" value="InterPro"/>
</dbReference>
<dbReference type="EnsemblMetazoa" id="CLYHEMT008382.1">
    <property type="protein sequence ID" value="CLYHEMP008382.1"/>
    <property type="gene ID" value="CLYHEMG008382"/>
</dbReference>
<dbReference type="InterPro" id="IPR029039">
    <property type="entry name" value="Flavoprotein-like_sf"/>
</dbReference>
<reference evidence="16" key="1">
    <citation type="submission" date="2021-01" db="UniProtKB">
        <authorList>
            <consortium name="EnsemblMetazoa"/>
        </authorList>
    </citation>
    <scope>IDENTIFICATION</scope>
</reference>
<dbReference type="Gene3D" id="3.90.340.10">
    <property type="entry name" value="Nitric Oxide Synthase, Chain A, domain 1"/>
    <property type="match status" value="1"/>
</dbReference>
<comment type="similarity">
    <text evidence="2 12">Belongs to the NOS family.</text>
</comment>
<comment type="function">
    <text evidence="12">Produces nitric oxide (NO) which is a messenger molecule with diverse functions.</text>
</comment>
<evidence type="ECO:0000256" key="12">
    <source>
        <dbReference type="PIRNR" id="PIRNR000333"/>
    </source>
</evidence>
<dbReference type="InterPro" id="IPR044943">
    <property type="entry name" value="NOS_dom_1"/>
</dbReference>
<feature type="domain" description="Flavodoxin-like" evidence="14">
    <location>
        <begin position="453"/>
        <end position="607"/>
    </location>
</feature>
<comment type="cofactor">
    <cofactor evidence="1 12">
        <name>heme b</name>
        <dbReference type="ChEBI" id="CHEBI:60344"/>
    </cofactor>
</comment>
<dbReference type="GO" id="GO:0020037">
    <property type="term" value="F:heme binding"/>
    <property type="evidence" value="ECO:0007669"/>
    <property type="project" value="InterPro"/>
</dbReference>
<evidence type="ECO:0000256" key="3">
    <source>
        <dbReference type="ARBA" id="ARBA00022617"/>
    </source>
</evidence>
<dbReference type="GO" id="GO:0005516">
    <property type="term" value="F:calmodulin binding"/>
    <property type="evidence" value="ECO:0007669"/>
    <property type="project" value="UniProtKB-KW"/>
</dbReference>
<comment type="catalytic activity">
    <reaction evidence="12">
        <text>2 L-arginine + 3 NADPH + 4 O2 + H(+) = 2 L-citrulline + 2 nitric oxide + 3 NADP(+) + 4 H2O</text>
        <dbReference type="Rhea" id="RHEA:19897"/>
        <dbReference type="ChEBI" id="CHEBI:15377"/>
        <dbReference type="ChEBI" id="CHEBI:15378"/>
        <dbReference type="ChEBI" id="CHEBI:15379"/>
        <dbReference type="ChEBI" id="CHEBI:16480"/>
        <dbReference type="ChEBI" id="CHEBI:32682"/>
        <dbReference type="ChEBI" id="CHEBI:57743"/>
        <dbReference type="ChEBI" id="CHEBI:57783"/>
        <dbReference type="ChEBI" id="CHEBI:58349"/>
        <dbReference type="EC" id="1.14.13.39"/>
    </reaction>
</comment>
<evidence type="ECO:0000256" key="4">
    <source>
        <dbReference type="ARBA" id="ARBA00022630"/>
    </source>
</evidence>
<keyword evidence="11 12" id="KW-0408">Iron</keyword>
<dbReference type="SUPFAM" id="SSF52218">
    <property type="entry name" value="Flavoproteins"/>
    <property type="match status" value="1"/>
</dbReference>
<dbReference type="InterPro" id="IPR036119">
    <property type="entry name" value="NOS_N_sf"/>
</dbReference>
<keyword evidence="5 12" id="KW-0288">FMN</keyword>
<keyword evidence="10 12" id="KW-0560">Oxidoreductase</keyword>
<dbReference type="OrthoDB" id="1688044at2759"/>
<dbReference type="InterPro" id="IPR050607">
    <property type="entry name" value="NOS"/>
</dbReference>
<dbReference type="RefSeq" id="XP_066924992.1">
    <property type="nucleotide sequence ID" value="XM_067068891.1"/>
</dbReference>
<dbReference type="PROSITE" id="PS51384">
    <property type="entry name" value="FAD_FR"/>
    <property type="match status" value="1"/>
</dbReference>
<keyword evidence="17" id="KW-1185">Reference proteome</keyword>
<dbReference type="SUPFAM" id="SSF56512">
    <property type="entry name" value="Nitric oxide (NO) synthase oxygenase domain"/>
    <property type="match status" value="1"/>
</dbReference>
<dbReference type="InterPro" id="IPR023173">
    <property type="entry name" value="NADPH_Cyt_P450_Rdtase_alpha"/>
</dbReference>
<sequence>MQEIKLYHHAEGHFLKDRLHKQATDAQCGRDSYCTGALVQPPVCEKRAYGELRPVTELKQDAMNFFKEFFKDNSNNLQEDKEALRMCEVMRSIEETGTYELTEQELAFGAKLAWRNAPRCIARKQWNSLKLFDFRHCQSAEEIFQRCLQHIQYATNGGLIRSTISIFKKRTENNKETRIWNSQLIKYAGYTQPDGSVIGDPNSCEFTEVCKTLGWQGKGGAFDVLPIVIQYKGGEPEFFEIPEEYILRVKISHPKYPKLANLGLEWYAVAIISDMSFDCGGQEFTCAPFNGWYTPHEIGVRNFMDKQRYDMIKPIAEAFDLDTSDNLTLWKDKAAIEMTYAVLYSFKKFRVTISDHHSLSEQFCEFMKSETNSRGGCPADWVWIVPSISGSLLPVFHQEMINYKLKPSYEYQDNPWRHHRVQKRKFTNLKEISKFVLICIKMAFQYLRKRPQLTVLYGSESGNAKRFARHLENTVNMTFWTKFSSLNKYEFVLDSTKPQFLAIVTSTFGNGEAPSNAELFDIKLKKMVIKSELNRTQEDINQSKPLQHYKYTVFALGSSAYPQFCAFGNDVNNKMRSLGAEEIYGIGEGDELNGQEQSFLNWLGDCYIESCNRFDIIPTFGTDMADTYNNNLLSSEKKDKFLMDGRRSQWSESKFRIVRADTERKQIKSLCNQISETNRLNVAPSKVIDVENLQTNQSRRKTNFIRLSIQESHKQLQYEIGDSLAIFPENDHTLVERVLKKCRSSFDLDEPIKLEINLNHDKKNDTDSWVSHDRISSPTTLATIFESLLDLNSPPTQSFLSLLCSKATHPNDINTLQNLIQNEMEYKQWRNYNCPTIADVLDKFSSVQISVTFLITQLPLLKPRYYSISSSPRCHPNEIHLTVALLEYKTQGRDGMTRKGVCSSWLDNLKPDDIVPCFVKKSNRMRIPETSDPLILVGPGTGIAPFRGFWQELEYKSKHQHNGTKLPEVVLYTGCRSPQEDFLFQEEIQRCHESGVLNKVHSAFSRVHGKAKNYVQHLMKQNAREMYDLLCKRNGHLFVCGGIEMAKDVKESIVEIIQECSQIDYVDALEATENLKLNGFYHEEVFAHTI</sequence>
<keyword evidence="6 12" id="KW-0479">Metal-binding</keyword>
<dbReference type="GO" id="GO:0006809">
    <property type="term" value="P:nitric oxide biosynthetic process"/>
    <property type="evidence" value="ECO:0007669"/>
    <property type="project" value="InterPro"/>
</dbReference>
<dbReference type="InterPro" id="IPR001433">
    <property type="entry name" value="OxRdtase_FAD/NAD-bd"/>
</dbReference>
<dbReference type="Pfam" id="PF02898">
    <property type="entry name" value="NO_synthase"/>
    <property type="match status" value="1"/>
</dbReference>
<dbReference type="Pfam" id="PF00667">
    <property type="entry name" value="FAD_binding_1"/>
    <property type="match status" value="1"/>
</dbReference>
<comment type="cofactor">
    <cofactor evidence="12">
        <name>FMN</name>
        <dbReference type="ChEBI" id="CHEBI:58210"/>
    </cofactor>
    <text evidence="12">Binds 1 FMN.</text>
</comment>
<evidence type="ECO:0000256" key="1">
    <source>
        <dbReference type="ARBA" id="ARBA00001970"/>
    </source>
</evidence>
<evidence type="ECO:0000256" key="5">
    <source>
        <dbReference type="ARBA" id="ARBA00022643"/>
    </source>
</evidence>
<name>A0A7M5UAZ7_9CNID</name>
<evidence type="ECO:0000313" key="16">
    <source>
        <dbReference type="EnsemblMetazoa" id="CLYHEMP008382.1"/>
    </source>
</evidence>
<dbReference type="EC" id="1.14.13.39" evidence="12"/>
<dbReference type="InterPro" id="IPR001709">
    <property type="entry name" value="Flavoprot_Pyr_Nucl_cyt_Rdtase"/>
</dbReference>
<dbReference type="SUPFAM" id="SSF52343">
    <property type="entry name" value="Ferredoxin reductase-like, C-terminal NADP-linked domain"/>
    <property type="match status" value="1"/>
</dbReference>
<evidence type="ECO:0000256" key="11">
    <source>
        <dbReference type="ARBA" id="ARBA00023004"/>
    </source>
</evidence>
<dbReference type="GO" id="GO:0010181">
    <property type="term" value="F:FMN binding"/>
    <property type="evidence" value="ECO:0007669"/>
    <property type="project" value="InterPro"/>
</dbReference>
<proteinExistence type="inferred from homology"/>
<dbReference type="Gene3D" id="3.40.50.80">
    <property type="entry name" value="Nucleotide-binding domain of ferredoxin-NADP reductase (FNR) module"/>
    <property type="match status" value="1"/>
</dbReference>
<keyword evidence="8 12" id="KW-0521">NADP</keyword>
<dbReference type="Pfam" id="PF00258">
    <property type="entry name" value="Flavodoxin_1"/>
    <property type="match status" value="1"/>
</dbReference>
<dbReference type="InterPro" id="IPR001094">
    <property type="entry name" value="Flavdoxin-like"/>
</dbReference>
<dbReference type="Gene3D" id="2.40.30.10">
    <property type="entry name" value="Translation factors"/>
    <property type="match status" value="1"/>
</dbReference>
<dbReference type="Gene3D" id="1.20.990.10">
    <property type="entry name" value="NADPH-cytochrome p450 Reductase, Chain A, domain 3"/>
    <property type="match status" value="1"/>
</dbReference>
<dbReference type="InterPro" id="IPR044944">
    <property type="entry name" value="NOS_dom_3"/>
</dbReference>
<dbReference type="InterPro" id="IPR004030">
    <property type="entry name" value="NOS_N"/>
</dbReference>
<keyword evidence="7 12" id="KW-0274">FAD</keyword>
<dbReference type="PRINTS" id="PR00369">
    <property type="entry name" value="FLAVODOXIN"/>
</dbReference>
<dbReference type="Proteomes" id="UP000594262">
    <property type="component" value="Unplaced"/>
</dbReference>
<feature type="binding site" description="axial binding residue" evidence="13">
    <location>
        <position position="120"/>
    </location>
    <ligand>
        <name>heme b</name>
        <dbReference type="ChEBI" id="CHEBI:60344"/>
    </ligand>
    <ligandPart>
        <name>Fe</name>
        <dbReference type="ChEBI" id="CHEBI:18248"/>
    </ligandPart>
</feature>
<dbReference type="PRINTS" id="PR00371">
    <property type="entry name" value="FPNCR"/>
</dbReference>
<dbReference type="SUPFAM" id="SSF63380">
    <property type="entry name" value="Riboflavin synthase domain-like"/>
    <property type="match status" value="1"/>
</dbReference>
<dbReference type="InterPro" id="IPR003097">
    <property type="entry name" value="CysJ-like_FAD-binding"/>
</dbReference>
<evidence type="ECO:0000256" key="13">
    <source>
        <dbReference type="PIRSR" id="PIRSR000333-1"/>
    </source>
</evidence>
<dbReference type="PIRSF" id="PIRSF000333">
    <property type="entry name" value="NOS"/>
    <property type="match status" value="1"/>
</dbReference>
<dbReference type="PROSITE" id="PS50902">
    <property type="entry name" value="FLAVODOXIN_LIKE"/>
    <property type="match status" value="1"/>
</dbReference>
<dbReference type="GO" id="GO:0050661">
    <property type="term" value="F:NADP binding"/>
    <property type="evidence" value="ECO:0007669"/>
    <property type="project" value="InterPro"/>
</dbReference>
<dbReference type="PANTHER" id="PTHR43410">
    <property type="entry name" value="NITRIC OXIDE SYNTHASE OXYGENASE"/>
    <property type="match status" value="1"/>
</dbReference>
<evidence type="ECO:0000256" key="10">
    <source>
        <dbReference type="ARBA" id="ARBA00023002"/>
    </source>
</evidence>
<evidence type="ECO:0000256" key="2">
    <source>
        <dbReference type="ARBA" id="ARBA00006267"/>
    </source>
</evidence>
<dbReference type="InterPro" id="IPR008254">
    <property type="entry name" value="Flavodoxin/NO_synth"/>
</dbReference>
<dbReference type="Gene3D" id="3.40.50.360">
    <property type="match status" value="1"/>
</dbReference>
<evidence type="ECO:0000259" key="14">
    <source>
        <dbReference type="PROSITE" id="PS50902"/>
    </source>
</evidence>
<dbReference type="InterPro" id="IPR017927">
    <property type="entry name" value="FAD-bd_FR_type"/>
</dbReference>
<keyword evidence="4" id="KW-0285">Flavoprotein</keyword>
<keyword evidence="9 12" id="KW-0112">Calmodulin-binding</keyword>
<dbReference type="AlphaFoldDB" id="A0A7M5UAZ7"/>
<dbReference type="GO" id="GO:0004517">
    <property type="term" value="F:nitric-oxide synthase activity"/>
    <property type="evidence" value="ECO:0007669"/>
    <property type="project" value="UniProtKB-EC"/>
</dbReference>